<accession>A0A812F2D7</accession>
<dbReference type="Proteomes" id="UP000655759">
    <property type="component" value="Unassembled WGS sequence"/>
</dbReference>
<dbReference type="EMBL" id="CAJNAQ010000005">
    <property type="protein sequence ID" value="CAE6496421.1"/>
    <property type="molecule type" value="Genomic_DNA"/>
</dbReference>
<evidence type="ECO:0000313" key="2">
    <source>
        <dbReference type="EMBL" id="CAE6496421.1"/>
    </source>
</evidence>
<proteinExistence type="predicted"/>
<organism evidence="2 3">
    <name type="scientific">Candidatus Nitrosotenuis uzonensis</name>
    <dbReference type="NCBI Taxonomy" id="1407055"/>
    <lineage>
        <taxon>Archaea</taxon>
        <taxon>Nitrososphaerota</taxon>
        <taxon>Candidatus Nitrosotenuis</taxon>
    </lineage>
</organism>
<comment type="caution">
    <text evidence="2">The sequence shown here is derived from an EMBL/GenBank/DDBJ whole genome shotgun (WGS) entry which is preliminary data.</text>
</comment>
<dbReference type="AlphaFoldDB" id="A0A812F2D7"/>
<sequence length="281" mass="29693">MKAFLVLAIIAFGMIAPSGIFAETDSVEVNGKVYTVEYTATGLEVLGLDTDDQPPTLIILMSTTDVQGTLEVILDRSFLDAKADDGSDEEFLVLIDGLDTTFAESSTSTQRILQIQIPPGTISVDIIGTDFGLAPVGESMEEPAEPTEQAEIPEEIPEEPPIQETPEMSCGPGTILVNGQCVVEQVSPPVAETPETEPPMEESICGPGTVLKDGACVLDQSCGPGTILVNGQCVLDESASEPKSSRGMAFEFVAPMVAAFIIAMIIMIVLWGIGKAGRKKN</sequence>
<keyword evidence="1" id="KW-0472">Membrane</keyword>
<evidence type="ECO:0000256" key="1">
    <source>
        <dbReference type="SAM" id="Phobius"/>
    </source>
</evidence>
<feature type="transmembrane region" description="Helical" evidence="1">
    <location>
        <begin position="252"/>
        <end position="273"/>
    </location>
</feature>
<name>A0A812F2D7_9ARCH</name>
<protein>
    <submittedName>
        <fullName evidence="2">Uncharacterized protein</fullName>
    </submittedName>
</protein>
<keyword evidence="1" id="KW-1133">Transmembrane helix</keyword>
<keyword evidence="1" id="KW-0812">Transmembrane</keyword>
<gene>
    <name evidence="2" type="ORF">NUZ5A_50532</name>
</gene>
<evidence type="ECO:0000313" key="3">
    <source>
        <dbReference type="Proteomes" id="UP000655759"/>
    </source>
</evidence>
<reference evidence="2" key="1">
    <citation type="submission" date="2021-02" db="EMBL/GenBank/DDBJ databases">
        <authorList>
            <person name="Han P."/>
        </authorList>
    </citation>
    <scope>NUCLEOTIDE SEQUENCE</scope>
    <source>
        <strain evidence="2">Candidatus Nitrosotenuis uzonensis 5A</strain>
    </source>
</reference>
<dbReference type="RefSeq" id="WP_205099579.1">
    <property type="nucleotide sequence ID" value="NZ_CAJNAQ010000005.1"/>
</dbReference>